<dbReference type="SUPFAM" id="SSF52113">
    <property type="entry name" value="BRCT domain"/>
    <property type="match status" value="1"/>
</dbReference>
<dbReference type="Gene3D" id="3.30.470.30">
    <property type="entry name" value="DNA ligase/mRNA capping enzyme"/>
    <property type="match status" value="1"/>
</dbReference>
<dbReference type="InterPro" id="IPR013839">
    <property type="entry name" value="DNAligase_adenylation"/>
</dbReference>
<feature type="domain" description="BRCT" evidence="11">
    <location>
        <begin position="595"/>
        <end position="669"/>
    </location>
</feature>
<dbReference type="Gene3D" id="1.10.287.610">
    <property type="entry name" value="Helix hairpin bin"/>
    <property type="match status" value="1"/>
</dbReference>
<dbReference type="GO" id="GO:0046872">
    <property type="term" value="F:metal ion binding"/>
    <property type="evidence" value="ECO:0007669"/>
    <property type="project" value="UniProtKB-KW"/>
</dbReference>
<keyword evidence="10" id="KW-0464">Manganese</keyword>
<evidence type="ECO:0000256" key="1">
    <source>
        <dbReference type="ARBA" id="ARBA00022598"/>
    </source>
</evidence>
<dbReference type="HAMAP" id="MF_01588">
    <property type="entry name" value="DNA_ligase_A"/>
    <property type="match status" value="1"/>
</dbReference>
<dbReference type="EC" id="6.5.1.2" evidence="10"/>
<dbReference type="InterPro" id="IPR033136">
    <property type="entry name" value="DNA_ligase_CS"/>
</dbReference>
<keyword evidence="8 10" id="KW-0234">DNA repair</keyword>
<feature type="binding site" evidence="10">
    <location>
        <position position="312"/>
    </location>
    <ligand>
        <name>NAD(+)</name>
        <dbReference type="ChEBI" id="CHEBI:57540"/>
    </ligand>
</feature>
<feature type="binding site" evidence="10">
    <location>
        <position position="112"/>
    </location>
    <ligand>
        <name>NAD(+)</name>
        <dbReference type="ChEBI" id="CHEBI:57540"/>
    </ligand>
</feature>
<evidence type="ECO:0000256" key="8">
    <source>
        <dbReference type="ARBA" id="ARBA00023204"/>
    </source>
</evidence>
<dbReference type="PANTHER" id="PTHR23389:SF9">
    <property type="entry name" value="DNA LIGASE"/>
    <property type="match status" value="1"/>
</dbReference>
<keyword evidence="2 10" id="KW-0235">DNA replication</keyword>
<dbReference type="InterPro" id="IPR010994">
    <property type="entry name" value="RuvA_2-like"/>
</dbReference>
<dbReference type="PROSITE" id="PS50172">
    <property type="entry name" value="BRCT"/>
    <property type="match status" value="1"/>
</dbReference>
<reference evidence="12" key="1">
    <citation type="journal article" date="2021" name="PeerJ">
        <title>Extensive microbial diversity within the chicken gut microbiome revealed by metagenomics and culture.</title>
        <authorList>
            <person name="Gilroy R."/>
            <person name="Ravi A."/>
            <person name="Getino M."/>
            <person name="Pursley I."/>
            <person name="Horton D.L."/>
            <person name="Alikhan N.F."/>
            <person name="Baker D."/>
            <person name="Gharbi K."/>
            <person name="Hall N."/>
            <person name="Watson M."/>
            <person name="Adriaenssens E.M."/>
            <person name="Foster-Nyarko E."/>
            <person name="Jarju S."/>
            <person name="Secka A."/>
            <person name="Antonio M."/>
            <person name="Oren A."/>
            <person name="Chaudhuri R.R."/>
            <person name="La Ragione R."/>
            <person name="Hildebrand F."/>
            <person name="Pallen M.J."/>
        </authorList>
    </citation>
    <scope>NUCLEOTIDE SEQUENCE</scope>
    <source>
        <strain evidence="12">A5-1222</strain>
    </source>
</reference>
<dbReference type="InterPro" id="IPR013840">
    <property type="entry name" value="DNAligase_N"/>
</dbReference>
<evidence type="ECO:0000256" key="2">
    <source>
        <dbReference type="ARBA" id="ARBA00022705"/>
    </source>
</evidence>
<comment type="caution">
    <text evidence="12">The sequence shown here is derived from an EMBL/GenBank/DDBJ whole genome shotgun (WGS) entry which is preliminary data.</text>
</comment>
<dbReference type="Pfam" id="PF01653">
    <property type="entry name" value="DNA_ligase_aden"/>
    <property type="match status" value="1"/>
</dbReference>
<evidence type="ECO:0000313" key="12">
    <source>
        <dbReference type="EMBL" id="MBU3830533.1"/>
    </source>
</evidence>
<dbReference type="SUPFAM" id="SSF50249">
    <property type="entry name" value="Nucleic acid-binding proteins"/>
    <property type="match status" value="1"/>
</dbReference>
<dbReference type="InterPro" id="IPR041663">
    <property type="entry name" value="DisA/LigA_HHH"/>
</dbReference>
<dbReference type="InterPro" id="IPR001357">
    <property type="entry name" value="BRCT_dom"/>
</dbReference>
<dbReference type="InterPro" id="IPR012340">
    <property type="entry name" value="NA-bd_OB-fold"/>
</dbReference>
<evidence type="ECO:0000256" key="4">
    <source>
        <dbReference type="ARBA" id="ARBA00022763"/>
    </source>
</evidence>
<name>A0A9E2KWT7_9BACT</name>
<dbReference type="AlphaFoldDB" id="A0A9E2KWT7"/>
<dbReference type="PROSITE" id="PS01056">
    <property type="entry name" value="DNA_LIGASE_N2"/>
    <property type="match status" value="1"/>
</dbReference>
<gene>
    <name evidence="10 12" type="primary">ligA</name>
    <name evidence="12" type="ORF">H9897_00005</name>
</gene>
<evidence type="ECO:0000313" key="13">
    <source>
        <dbReference type="Proteomes" id="UP000824247"/>
    </source>
</evidence>
<comment type="catalytic activity">
    <reaction evidence="9 10">
        <text>NAD(+) + (deoxyribonucleotide)n-3'-hydroxyl + 5'-phospho-(deoxyribonucleotide)m = (deoxyribonucleotide)n+m + AMP + beta-nicotinamide D-nucleotide.</text>
        <dbReference type="EC" id="6.5.1.2"/>
    </reaction>
</comment>
<dbReference type="Pfam" id="PF03119">
    <property type="entry name" value="DNA_ligase_ZBD"/>
    <property type="match status" value="1"/>
</dbReference>
<evidence type="ECO:0000256" key="10">
    <source>
        <dbReference type="HAMAP-Rule" id="MF_01588"/>
    </source>
</evidence>
<feature type="binding site" evidence="10">
    <location>
        <position position="429"/>
    </location>
    <ligand>
        <name>Zn(2+)</name>
        <dbReference type="ChEBI" id="CHEBI:29105"/>
    </ligand>
</feature>
<comment type="function">
    <text evidence="10">DNA ligase that catalyzes the formation of phosphodiester linkages between 5'-phosphoryl and 3'-hydroxyl groups in double-stranded DNA using NAD as a coenzyme and as the energy source for the reaction. It is essential for DNA replication and repair of damaged DNA.</text>
</comment>
<protein>
    <recommendedName>
        <fullName evidence="10">DNA ligase</fullName>
        <ecNumber evidence="10">6.5.1.2</ecNumber>
    </recommendedName>
    <alternativeName>
        <fullName evidence="10">Polydeoxyribonucleotide synthase [NAD(+)]</fullName>
    </alternativeName>
</protein>
<dbReference type="CDD" id="cd17748">
    <property type="entry name" value="BRCT_DNA_ligase_like"/>
    <property type="match status" value="1"/>
</dbReference>
<feature type="binding site" evidence="10">
    <location>
        <position position="288"/>
    </location>
    <ligand>
        <name>NAD(+)</name>
        <dbReference type="ChEBI" id="CHEBI:57540"/>
    </ligand>
</feature>
<dbReference type="GO" id="GO:0006260">
    <property type="term" value="P:DNA replication"/>
    <property type="evidence" value="ECO:0007669"/>
    <property type="project" value="UniProtKB-KW"/>
</dbReference>
<feature type="binding site" evidence="10">
    <location>
        <position position="406"/>
    </location>
    <ligand>
        <name>Zn(2+)</name>
        <dbReference type="ChEBI" id="CHEBI:29105"/>
    </ligand>
</feature>
<dbReference type="NCBIfam" id="TIGR00575">
    <property type="entry name" value="dnlj"/>
    <property type="match status" value="1"/>
</dbReference>
<feature type="binding site" evidence="10">
    <location>
        <begin position="32"/>
        <end position="36"/>
    </location>
    <ligand>
        <name>NAD(+)</name>
        <dbReference type="ChEBI" id="CHEBI:57540"/>
    </ligand>
</feature>
<reference evidence="12" key="2">
    <citation type="submission" date="2021-04" db="EMBL/GenBank/DDBJ databases">
        <authorList>
            <person name="Gilroy R."/>
        </authorList>
    </citation>
    <scope>NUCLEOTIDE SEQUENCE</scope>
    <source>
        <strain evidence="12">A5-1222</strain>
    </source>
</reference>
<dbReference type="Pfam" id="PF12826">
    <property type="entry name" value="HHH_2"/>
    <property type="match status" value="1"/>
</dbReference>
<dbReference type="InterPro" id="IPR004150">
    <property type="entry name" value="NAD_DNA_ligase_OB"/>
</dbReference>
<dbReference type="InterPro" id="IPR004149">
    <property type="entry name" value="Znf_DNAligase_C4"/>
</dbReference>
<keyword evidence="4 10" id="KW-0227">DNA damage</keyword>
<dbReference type="NCBIfam" id="NF005932">
    <property type="entry name" value="PRK07956.1"/>
    <property type="match status" value="1"/>
</dbReference>
<dbReference type="FunFam" id="3.30.470.30:FF:000001">
    <property type="entry name" value="DNA ligase"/>
    <property type="match status" value="1"/>
</dbReference>
<dbReference type="SUPFAM" id="SSF56091">
    <property type="entry name" value="DNA ligase/mRNA capping enzyme, catalytic domain"/>
    <property type="match status" value="1"/>
</dbReference>
<evidence type="ECO:0000256" key="5">
    <source>
        <dbReference type="ARBA" id="ARBA00022833"/>
    </source>
</evidence>
<evidence type="ECO:0000259" key="11">
    <source>
        <dbReference type="PROSITE" id="PS50172"/>
    </source>
</evidence>
<feature type="binding site" evidence="10">
    <location>
        <position position="172"/>
    </location>
    <ligand>
        <name>NAD(+)</name>
        <dbReference type="ChEBI" id="CHEBI:57540"/>
    </ligand>
</feature>
<feature type="active site" description="N6-AMP-lysine intermediate" evidence="10">
    <location>
        <position position="114"/>
    </location>
</feature>
<dbReference type="EMBL" id="JAHLFM010000001">
    <property type="protein sequence ID" value="MBU3830533.1"/>
    <property type="molecule type" value="Genomic_DNA"/>
</dbReference>
<dbReference type="Gene3D" id="3.40.50.10190">
    <property type="entry name" value="BRCT domain"/>
    <property type="match status" value="1"/>
</dbReference>
<dbReference type="Gene3D" id="2.40.50.140">
    <property type="entry name" value="Nucleic acid-binding proteins"/>
    <property type="match status" value="1"/>
</dbReference>
<dbReference type="PANTHER" id="PTHR23389">
    <property type="entry name" value="CHROMOSOME TRANSMISSION FIDELITY FACTOR 18"/>
    <property type="match status" value="1"/>
</dbReference>
<evidence type="ECO:0000256" key="9">
    <source>
        <dbReference type="ARBA" id="ARBA00034005"/>
    </source>
</evidence>
<keyword evidence="5 10" id="KW-0862">Zinc</keyword>
<dbReference type="GO" id="GO:0003911">
    <property type="term" value="F:DNA ligase (NAD+) activity"/>
    <property type="evidence" value="ECO:0007669"/>
    <property type="project" value="UniProtKB-UniRule"/>
</dbReference>
<dbReference type="Proteomes" id="UP000824247">
    <property type="component" value="Unassembled WGS sequence"/>
</dbReference>
<keyword evidence="7 10" id="KW-0520">NAD</keyword>
<feature type="binding site" evidence="10">
    <location>
        <position position="135"/>
    </location>
    <ligand>
        <name>NAD(+)</name>
        <dbReference type="ChEBI" id="CHEBI:57540"/>
    </ligand>
</feature>
<dbReference type="GO" id="GO:0006281">
    <property type="term" value="P:DNA repair"/>
    <property type="evidence" value="ECO:0007669"/>
    <property type="project" value="UniProtKB-KW"/>
</dbReference>
<accession>A0A9E2KWT7</accession>
<dbReference type="FunFam" id="1.10.150.20:FF:000006">
    <property type="entry name" value="DNA ligase"/>
    <property type="match status" value="1"/>
</dbReference>
<sequence length="669" mass="77211">MEKIKKEIEELREKIELWNYQYYILDEPSVSDSVYDRELQRLINLETQYPEFKSPNSPTNKVSGFVSNKFNKIKHITPMLSLSNAYNNDDLLKFNLDICKEVHSKEISYVVEPKIDGLSISLVYENSKLVKAVTRGDGKIGEDVTQNIWNINSVPHFIDQKYSNLTIEIRGEVYMEKDDFIELNKKNHQQGLKLFANPRNAAAGSLRNLDANISKDRNLKVLFYYIPNFKELEINTHYEAIQWLIKNHFPVSNHIYLVNNIKNVIDKIESFTNQRDNLEYQIDGIVVKVNNYSYYEDIGYTSKFPKWAIAYKFPAEIAITQVQDIVADVGRTGKITYVAKLNPISLDGSIVSNVTLNNAEYIIKKDIRIYDWVYIYKAGDVIPYLDFVDLNRRPADAEVFKEILVCPSCGSRLVKINGEVDQRCVNPNCEEQIIKQIDYYCSRDCMNIVGVSYKIIKKLYQNNIVKSIADLYTLENKFEQISSLDLLIKEKSFNNMINSINKSKSNSLEKLLCSLGIRHLGKTTAKKIAQKFLTIDNIINADLESFLEINDVGEVLANEIVNFFNSQKNIEIINALKQYNINMEYINIINPNQYNLDNEYFGKTFVITGTFSIPREQIKEILENAYQAKVVNTISKKVDYLLCGNDAGSKLSKAREIGINIIENEFWKK</sequence>
<evidence type="ECO:0000256" key="6">
    <source>
        <dbReference type="ARBA" id="ARBA00022842"/>
    </source>
</evidence>
<dbReference type="Pfam" id="PF00533">
    <property type="entry name" value="BRCT"/>
    <property type="match status" value="1"/>
</dbReference>
<keyword evidence="3 10" id="KW-0479">Metal-binding</keyword>
<dbReference type="Gene3D" id="1.10.150.20">
    <property type="entry name" value="5' to 3' exonuclease, C-terminal subdomain"/>
    <property type="match status" value="2"/>
</dbReference>
<dbReference type="InterPro" id="IPR036420">
    <property type="entry name" value="BRCT_dom_sf"/>
</dbReference>
<comment type="similarity">
    <text evidence="10">Belongs to the NAD-dependent DNA ligase family. LigA subfamily.</text>
</comment>
<dbReference type="GO" id="GO:0005829">
    <property type="term" value="C:cytosol"/>
    <property type="evidence" value="ECO:0007669"/>
    <property type="project" value="TreeGrafter"/>
</dbReference>
<dbReference type="InterPro" id="IPR001679">
    <property type="entry name" value="DNA_ligase"/>
</dbReference>
<dbReference type="Pfam" id="PF03120">
    <property type="entry name" value="OB_DNA_ligase"/>
    <property type="match status" value="1"/>
</dbReference>
<feature type="binding site" evidence="10">
    <location>
        <position position="409"/>
    </location>
    <ligand>
        <name>Zn(2+)</name>
        <dbReference type="ChEBI" id="CHEBI:29105"/>
    </ligand>
</feature>
<organism evidence="12 13">
    <name type="scientific">Candidatus Ureaplasma intestinipullorum</name>
    <dbReference type="NCBI Taxonomy" id="2838770"/>
    <lineage>
        <taxon>Bacteria</taxon>
        <taxon>Bacillati</taxon>
        <taxon>Mycoplasmatota</taxon>
        <taxon>Mycoplasmoidales</taxon>
        <taxon>Mycoplasmoidaceae</taxon>
        <taxon>Ureaplasma</taxon>
    </lineage>
</organism>
<dbReference type="CDD" id="cd00114">
    <property type="entry name" value="LIGANc"/>
    <property type="match status" value="1"/>
</dbReference>
<comment type="cofactor">
    <cofactor evidence="10">
        <name>Mg(2+)</name>
        <dbReference type="ChEBI" id="CHEBI:18420"/>
    </cofactor>
    <cofactor evidence="10">
        <name>Mn(2+)</name>
        <dbReference type="ChEBI" id="CHEBI:29035"/>
    </cofactor>
</comment>
<feature type="binding site" evidence="10">
    <location>
        <begin position="81"/>
        <end position="82"/>
    </location>
    <ligand>
        <name>NAD(+)</name>
        <dbReference type="ChEBI" id="CHEBI:57540"/>
    </ligand>
</feature>
<dbReference type="PIRSF" id="PIRSF001604">
    <property type="entry name" value="LigA"/>
    <property type="match status" value="1"/>
</dbReference>
<dbReference type="SMART" id="SM00532">
    <property type="entry name" value="LIGANc"/>
    <property type="match status" value="1"/>
</dbReference>
<proteinExistence type="inferred from homology"/>
<keyword evidence="1 10" id="KW-0436">Ligase</keyword>
<evidence type="ECO:0000256" key="7">
    <source>
        <dbReference type="ARBA" id="ARBA00023027"/>
    </source>
</evidence>
<keyword evidence="6 10" id="KW-0460">Magnesium</keyword>
<dbReference type="Gene3D" id="6.20.10.30">
    <property type="match status" value="1"/>
</dbReference>
<dbReference type="SUPFAM" id="SSF47781">
    <property type="entry name" value="RuvA domain 2-like"/>
    <property type="match status" value="1"/>
</dbReference>
<dbReference type="FunFam" id="1.10.287.610:FF:000002">
    <property type="entry name" value="DNA ligase"/>
    <property type="match status" value="1"/>
</dbReference>
<feature type="binding site" evidence="10">
    <location>
        <position position="424"/>
    </location>
    <ligand>
        <name>Zn(2+)</name>
        <dbReference type="ChEBI" id="CHEBI:29105"/>
    </ligand>
</feature>
<evidence type="ECO:0000256" key="3">
    <source>
        <dbReference type="ARBA" id="ARBA00022723"/>
    </source>
</evidence>